<dbReference type="InParanoid" id="B9TCS2"/>
<gene>
    <name evidence="1" type="ORF">RCOM_1791870</name>
</gene>
<feature type="non-terminal residue" evidence="1">
    <location>
        <position position="92"/>
    </location>
</feature>
<name>B9TCS2_RICCO</name>
<proteinExistence type="predicted"/>
<evidence type="ECO:0000313" key="2">
    <source>
        <dbReference type="Proteomes" id="UP000008311"/>
    </source>
</evidence>
<evidence type="ECO:0000313" key="1">
    <source>
        <dbReference type="EMBL" id="EEF26340.1"/>
    </source>
</evidence>
<dbReference type="AlphaFoldDB" id="B9TCS2"/>
<protein>
    <submittedName>
        <fullName evidence="1">Uncharacterized protein</fullName>
    </submittedName>
</protein>
<accession>B9TCS2</accession>
<dbReference type="Proteomes" id="UP000008311">
    <property type="component" value="Unassembled WGS sequence"/>
</dbReference>
<reference evidence="2" key="1">
    <citation type="journal article" date="2010" name="Nat. Biotechnol.">
        <title>Draft genome sequence of the oilseed species Ricinus communis.</title>
        <authorList>
            <person name="Chan A.P."/>
            <person name="Crabtree J."/>
            <person name="Zhao Q."/>
            <person name="Lorenzi H."/>
            <person name="Orvis J."/>
            <person name="Puiu D."/>
            <person name="Melake-Berhan A."/>
            <person name="Jones K.M."/>
            <person name="Redman J."/>
            <person name="Chen G."/>
            <person name="Cahoon E.B."/>
            <person name="Gedil M."/>
            <person name="Stanke M."/>
            <person name="Haas B.J."/>
            <person name="Wortman J.R."/>
            <person name="Fraser-Liggett C.M."/>
            <person name="Ravel J."/>
            <person name="Rabinowicz P.D."/>
        </authorList>
    </citation>
    <scope>NUCLEOTIDE SEQUENCE [LARGE SCALE GENOMIC DNA]</scope>
    <source>
        <strain evidence="2">cv. Hale</strain>
    </source>
</reference>
<keyword evidence="2" id="KW-1185">Reference proteome</keyword>
<dbReference type="EMBL" id="EQ977516">
    <property type="protein sequence ID" value="EEF26340.1"/>
    <property type="molecule type" value="Genomic_DNA"/>
</dbReference>
<sequence>MRGLVVVDADAADARVGLAAGHGDGRRAGRGNQLDQVMHVAQRRRQDDAVDAVRYQAARLFDAVFIGLAFFHHQLHVVRAGLVQQADQELAH</sequence>
<organism evidence="1 2">
    <name type="scientific">Ricinus communis</name>
    <name type="common">Castor bean</name>
    <dbReference type="NCBI Taxonomy" id="3988"/>
    <lineage>
        <taxon>Eukaryota</taxon>
        <taxon>Viridiplantae</taxon>
        <taxon>Streptophyta</taxon>
        <taxon>Embryophyta</taxon>
        <taxon>Tracheophyta</taxon>
        <taxon>Spermatophyta</taxon>
        <taxon>Magnoliopsida</taxon>
        <taxon>eudicotyledons</taxon>
        <taxon>Gunneridae</taxon>
        <taxon>Pentapetalae</taxon>
        <taxon>rosids</taxon>
        <taxon>fabids</taxon>
        <taxon>Malpighiales</taxon>
        <taxon>Euphorbiaceae</taxon>
        <taxon>Acalyphoideae</taxon>
        <taxon>Acalypheae</taxon>
        <taxon>Ricinus</taxon>
    </lineage>
</organism>